<dbReference type="NCBIfam" id="TIGR01440">
    <property type="entry name" value="TIGR01440 family protein"/>
    <property type="match status" value="1"/>
</dbReference>
<dbReference type="PIRSF" id="PIRSF007510">
    <property type="entry name" value="UCP007510"/>
    <property type="match status" value="1"/>
</dbReference>
<dbReference type="Gene3D" id="3.40.50.10360">
    <property type="entry name" value="Hypothetical protein TT1679"/>
    <property type="match status" value="1"/>
</dbReference>
<dbReference type="HAMAP" id="MF_00800">
    <property type="entry name" value="UPF0340"/>
    <property type="match status" value="1"/>
</dbReference>
<proteinExistence type="inferred from homology"/>
<accession>A0A1C6GKJ9</accession>
<dbReference type="AlphaFoldDB" id="A0A1C6GKJ9"/>
<organism evidence="2">
    <name type="scientific">uncultured Anaerotruncus sp</name>
    <dbReference type="NCBI Taxonomy" id="905011"/>
    <lineage>
        <taxon>Bacteria</taxon>
        <taxon>Bacillati</taxon>
        <taxon>Bacillota</taxon>
        <taxon>Clostridia</taxon>
        <taxon>Eubacteriales</taxon>
        <taxon>Oscillospiraceae</taxon>
        <taxon>Anaerotruncus</taxon>
        <taxon>environmental samples</taxon>
    </lineage>
</organism>
<comment type="similarity">
    <text evidence="1">Belongs to the UPF0340 family.</text>
</comment>
<dbReference type="InterPro" id="IPR006340">
    <property type="entry name" value="DUF436"/>
</dbReference>
<evidence type="ECO:0000256" key="1">
    <source>
        <dbReference type="HAMAP-Rule" id="MF_00800"/>
    </source>
</evidence>
<dbReference type="EMBL" id="FMHG01000001">
    <property type="protein sequence ID" value="SCJ45902.1"/>
    <property type="molecule type" value="Genomic_DNA"/>
</dbReference>
<gene>
    <name evidence="2" type="ORF">SAMEA3545359_00433</name>
</gene>
<name>A0A1C6GKJ9_9FIRM</name>
<dbReference type="InterPro" id="IPR028345">
    <property type="entry name" value="Antibiotic_NAT-like"/>
</dbReference>
<evidence type="ECO:0000313" key="2">
    <source>
        <dbReference type="EMBL" id="SCJ45902.1"/>
    </source>
</evidence>
<dbReference type="Pfam" id="PF04260">
    <property type="entry name" value="DUF436"/>
    <property type="match status" value="1"/>
</dbReference>
<sequence length="183" mass="19430">MYQEITQQALHAVSQLLQVAKLQPGQILVVGCSSSEVAGQQIGSHSSTDIAQAIFSGLYPTLKENGIYLAAQCCEHLNRALIVERAAAETYGLPQVNAVPQPKAGGSFATAAYKAFADPVAVERIQAHAGIDIGDTLIGMHLRPVAVPVRLSVRQIGRANLVCARTRLKFVGGSRAQYDPALL</sequence>
<protein>
    <recommendedName>
        <fullName evidence="1">UPF0340 protein SAMEA3545359_00433</fullName>
    </recommendedName>
</protein>
<dbReference type="SUPFAM" id="SSF110710">
    <property type="entry name" value="TTHA0583/YokD-like"/>
    <property type="match status" value="1"/>
</dbReference>
<reference evidence="2" key="1">
    <citation type="submission" date="2015-09" db="EMBL/GenBank/DDBJ databases">
        <authorList>
            <consortium name="Pathogen Informatics"/>
        </authorList>
    </citation>
    <scope>NUCLEOTIDE SEQUENCE</scope>
    <source>
        <strain evidence="2">2789STDY5834896</strain>
    </source>
</reference>